<accession>A0A9P8LF68</accession>
<dbReference type="PANTHER" id="PTHR46411:SF3">
    <property type="entry name" value="AAA+ ATPASE DOMAIN-CONTAINING PROTEIN"/>
    <property type="match status" value="1"/>
</dbReference>
<dbReference type="InterPro" id="IPR003593">
    <property type="entry name" value="AAA+_ATPase"/>
</dbReference>
<dbReference type="SMART" id="SM00382">
    <property type="entry name" value="AAA"/>
    <property type="match status" value="1"/>
</dbReference>
<gene>
    <name evidence="2" type="ORF">GP486_002338</name>
</gene>
<dbReference type="Proteomes" id="UP000750711">
    <property type="component" value="Unassembled WGS sequence"/>
</dbReference>
<keyword evidence="3" id="KW-1185">Reference proteome</keyword>
<organism evidence="2 3">
    <name type="scientific">Trichoglossum hirsutum</name>
    <dbReference type="NCBI Taxonomy" id="265104"/>
    <lineage>
        <taxon>Eukaryota</taxon>
        <taxon>Fungi</taxon>
        <taxon>Dikarya</taxon>
        <taxon>Ascomycota</taxon>
        <taxon>Pezizomycotina</taxon>
        <taxon>Geoglossomycetes</taxon>
        <taxon>Geoglossales</taxon>
        <taxon>Geoglossaceae</taxon>
        <taxon>Trichoglossum</taxon>
    </lineage>
</organism>
<proteinExistence type="predicted"/>
<comment type="caution">
    <text evidence="2">The sequence shown here is derived from an EMBL/GenBank/DDBJ whole genome shotgun (WGS) entry which is preliminary data.</text>
</comment>
<dbReference type="InterPro" id="IPR003959">
    <property type="entry name" value="ATPase_AAA_core"/>
</dbReference>
<sequence>MAETASGIGQKCEVRVWQDRPRKDGSRQLVAKSDLGVGLDLEEDQTYAIVMKQVFDDKSALQSTTLQINSPQLLRTFREVVKSYPTIPSDFEDPFEMESPFQMLFHYWDDLDIHRRAVTDDVTRMHLGLLFEYMKAEIGYDKSLCDGMVKKNNISFKHLWTIYRPGDLQYTVENGHPWLVRLEKTAYEENAKLGKWLELHCSYTDYDGRKAGRTSEIVKIYQKLLFAAENPAIITSLPMFPRKFLKGHDDLEETLLKRGTRFLDMKGVLVRSYDGLAEYLKEPPASYYDPDMADFDGVWLAYTETGRVVIDRKTFQEENCLKEVALFSHEVDDASKPSDTPECMLCPPYVYGYSLARKDWCKFYIDNISSVQWKEKAFESLVMGESQKLVLRALVSSHTYPNNARDQTQQKGKGLVVLLHGSPGSGKTLTAECAAESCEKALLSTTIGELNKENIPWHFEMRLKGVLQYATTWKAILLLDEADVFLEAREDGGGGAVKRNAMVAGTNYYPNPRIHLALQYSPPEIQMRRRIWTQYLQAIPSPEISVDLATAIDTLVREKINGREISNTVNTARTIARFEKRKLELRDIETVLQTRREFDVAISKLRTLQAAELREGSLPLGRRQNSLIACSDEQSAWLP</sequence>
<feature type="domain" description="AAA+ ATPase" evidence="1">
    <location>
        <begin position="413"/>
        <end position="543"/>
    </location>
</feature>
<reference evidence="2" key="1">
    <citation type="submission" date="2021-03" db="EMBL/GenBank/DDBJ databases">
        <title>Comparative genomics and phylogenomic investigation of the class Geoglossomycetes provide insights into ecological specialization and systematics.</title>
        <authorList>
            <person name="Melie T."/>
            <person name="Pirro S."/>
            <person name="Miller A.N."/>
            <person name="Quandt A."/>
        </authorList>
    </citation>
    <scope>NUCLEOTIDE SEQUENCE</scope>
    <source>
        <strain evidence="2">CAQ_001_2017</strain>
    </source>
</reference>
<dbReference type="AlphaFoldDB" id="A0A9P8LF68"/>
<evidence type="ECO:0000313" key="2">
    <source>
        <dbReference type="EMBL" id="KAH0563096.1"/>
    </source>
</evidence>
<evidence type="ECO:0000313" key="3">
    <source>
        <dbReference type="Proteomes" id="UP000750711"/>
    </source>
</evidence>
<protein>
    <recommendedName>
        <fullName evidence="1">AAA+ ATPase domain-containing protein</fullName>
    </recommendedName>
</protein>
<dbReference type="Pfam" id="PF22942">
    <property type="entry name" value="DUF7025"/>
    <property type="match status" value="1"/>
</dbReference>
<dbReference type="EMBL" id="JAGHQM010000254">
    <property type="protein sequence ID" value="KAH0563096.1"/>
    <property type="molecule type" value="Genomic_DNA"/>
</dbReference>
<dbReference type="GO" id="GO:0005524">
    <property type="term" value="F:ATP binding"/>
    <property type="evidence" value="ECO:0007669"/>
    <property type="project" value="InterPro"/>
</dbReference>
<dbReference type="GO" id="GO:0016887">
    <property type="term" value="F:ATP hydrolysis activity"/>
    <property type="evidence" value="ECO:0007669"/>
    <property type="project" value="InterPro"/>
</dbReference>
<dbReference type="SUPFAM" id="SSF52540">
    <property type="entry name" value="P-loop containing nucleoside triphosphate hydrolases"/>
    <property type="match status" value="1"/>
</dbReference>
<dbReference type="InterPro" id="IPR054289">
    <property type="entry name" value="DUF7025"/>
</dbReference>
<dbReference type="PANTHER" id="PTHR46411">
    <property type="entry name" value="FAMILY ATPASE, PUTATIVE-RELATED"/>
    <property type="match status" value="1"/>
</dbReference>
<dbReference type="Gene3D" id="3.40.50.300">
    <property type="entry name" value="P-loop containing nucleotide triphosphate hydrolases"/>
    <property type="match status" value="1"/>
</dbReference>
<evidence type="ECO:0000259" key="1">
    <source>
        <dbReference type="SMART" id="SM00382"/>
    </source>
</evidence>
<dbReference type="InterPro" id="IPR027417">
    <property type="entry name" value="P-loop_NTPase"/>
</dbReference>
<dbReference type="Pfam" id="PF00004">
    <property type="entry name" value="AAA"/>
    <property type="match status" value="1"/>
</dbReference>
<name>A0A9P8LF68_9PEZI</name>